<protein>
    <recommendedName>
        <fullName evidence="3">Nucleoside 2-deoxyribosyltransferase</fullName>
    </recommendedName>
</protein>
<comment type="caution">
    <text evidence="1">The sequence shown here is derived from an EMBL/GenBank/DDBJ whole genome shotgun (WGS) entry which is preliminary data.</text>
</comment>
<dbReference type="Pfam" id="PF15891">
    <property type="entry name" value="Nuc_deoxyri_tr2"/>
    <property type="match status" value="1"/>
</dbReference>
<dbReference type="Proteomes" id="UP000050277">
    <property type="component" value="Unassembled WGS sequence"/>
</dbReference>
<sequence>MAIVLKPPSALPTSKTLPTIFLAGSIEMGSAIDWQAEIAQELAADDVLLLNPRRDAWDSSWAQTIDNPLFRGQVEWELDGLALADLIIIYFAPQTQSPISLLELGLFAGSGKLLVCCPAGFWRKGNVDIVCARYQIPQVASLEALIAACKRLAKD</sequence>
<organism evidence="1 2">
    <name type="scientific">Herpetosiphon geysericola</name>
    <dbReference type="NCBI Taxonomy" id="70996"/>
    <lineage>
        <taxon>Bacteria</taxon>
        <taxon>Bacillati</taxon>
        <taxon>Chloroflexota</taxon>
        <taxon>Chloroflexia</taxon>
        <taxon>Herpetosiphonales</taxon>
        <taxon>Herpetosiphonaceae</taxon>
        <taxon>Herpetosiphon</taxon>
    </lineage>
</organism>
<gene>
    <name evidence="1" type="ORF">SE18_12130</name>
</gene>
<dbReference type="RefSeq" id="WP_054534720.1">
    <property type="nucleotide sequence ID" value="NZ_LGKP01000021.1"/>
</dbReference>
<dbReference type="Gene3D" id="3.40.50.450">
    <property type="match status" value="1"/>
</dbReference>
<accession>A0A0P6YBB8</accession>
<evidence type="ECO:0000313" key="2">
    <source>
        <dbReference type="Proteomes" id="UP000050277"/>
    </source>
</evidence>
<dbReference type="InterPro" id="IPR039470">
    <property type="entry name" value="Nuc_deoxyri_tr2"/>
</dbReference>
<reference evidence="1 2" key="1">
    <citation type="submission" date="2015-07" db="EMBL/GenBank/DDBJ databases">
        <title>Whole genome sequence of Herpetosiphon geysericola DSM 7119.</title>
        <authorList>
            <person name="Hemp J."/>
            <person name="Ward L.M."/>
            <person name="Pace L.A."/>
            <person name="Fischer W.W."/>
        </authorList>
    </citation>
    <scope>NUCLEOTIDE SEQUENCE [LARGE SCALE GENOMIC DNA]</scope>
    <source>
        <strain evidence="1 2">DSM 7119</strain>
    </source>
</reference>
<dbReference type="EMBL" id="LGKP01000021">
    <property type="protein sequence ID" value="KPL86717.1"/>
    <property type="molecule type" value="Genomic_DNA"/>
</dbReference>
<dbReference type="OrthoDB" id="275473at2"/>
<evidence type="ECO:0000313" key="1">
    <source>
        <dbReference type="EMBL" id="KPL86717.1"/>
    </source>
</evidence>
<dbReference type="STRING" id="70996.SE18_12130"/>
<evidence type="ECO:0008006" key="3">
    <source>
        <dbReference type="Google" id="ProtNLM"/>
    </source>
</evidence>
<dbReference type="PATRIC" id="fig|70996.4.peg.4107"/>
<dbReference type="AlphaFoldDB" id="A0A0P6YBB8"/>
<keyword evidence="2" id="KW-1185">Reference proteome</keyword>
<name>A0A0P6YBB8_9CHLR</name>
<proteinExistence type="predicted"/>